<evidence type="ECO:0008006" key="8">
    <source>
        <dbReference type="Google" id="ProtNLM"/>
    </source>
</evidence>
<organism evidence="7">
    <name type="scientific">Auxenochlorella protothecoides</name>
    <name type="common">Green microalga</name>
    <name type="synonym">Chlorella protothecoides</name>
    <dbReference type="NCBI Taxonomy" id="3075"/>
    <lineage>
        <taxon>Eukaryota</taxon>
        <taxon>Viridiplantae</taxon>
        <taxon>Chlorophyta</taxon>
        <taxon>core chlorophytes</taxon>
        <taxon>Trebouxiophyceae</taxon>
        <taxon>Chlorellales</taxon>
        <taxon>Chlorellaceae</taxon>
        <taxon>Auxenochlorella</taxon>
    </lineage>
</organism>
<dbReference type="SUPFAM" id="SSF51735">
    <property type="entry name" value="NAD(P)-binding Rossmann-fold domains"/>
    <property type="match status" value="1"/>
</dbReference>
<dbReference type="InterPro" id="IPR036291">
    <property type="entry name" value="NAD(P)-bd_dom_sf"/>
</dbReference>
<dbReference type="EMBL" id="GDKF01008154">
    <property type="protein sequence ID" value="JAT70468.1"/>
    <property type="molecule type" value="Transcribed_RNA"/>
</dbReference>
<evidence type="ECO:0000256" key="3">
    <source>
        <dbReference type="ARBA" id="ARBA00023027"/>
    </source>
</evidence>
<gene>
    <name evidence="7" type="ORF">g.39195</name>
</gene>
<dbReference type="GO" id="GO:0016616">
    <property type="term" value="F:oxidoreductase activity, acting on the CH-OH group of donors, NAD or NADP as acceptor"/>
    <property type="evidence" value="ECO:0007669"/>
    <property type="project" value="InterPro"/>
</dbReference>
<evidence type="ECO:0000259" key="6">
    <source>
        <dbReference type="Pfam" id="PF02826"/>
    </source>
</evidence>
<evidence type="ECO:0000259" key="5">
    <source>
        <dbReference type="Pfam" id="PF00389"/>
    </source>
</evidence>
<keyword evidence="3" id="KW-0520">NAD</keyword>
<dbReference type="InterPro" id="IPR029753">
    <property type="entry name" value="D-isomer_DH_CS"/>
</dbReference>
<keyword evidence="2 4" id="KW-0560">Oxidoreductase</keyword>
<evidence type="ECO:0000256" key="4">
    <source>
        <dbReference type="RuleBase" id="RU003719"/>
    </source>
</evidence>
<feature type="domain" description="D-isomer specific 2-hydroxyacid dehydrogenase catalytic" evidence="5">
    <location>
        <begin position="119"/>
        <end position="433"/>
    </location>
</feature>
<dbReference type="InterPro" id="IPR006140">
    <property type="entry name" value="D-isomer_DH_NAD-bd"/>
</dbReference>
<evidence type="ECO:0000256" key="2">
    <source>
        <dbReference type="ARBA" id="ARBA00023002"/>
    </source>
</evidence>
<dbReference type="Pfam" id="PF02826">
    <property type="entry name" value="2-Hacid_dh_C"/>
    <property type="match status" value="1"/>
</dbReference>
<comment type="similarity">
    <text evidence="1 4">Belongs to the D-isomer specific 2-hydroxyacid dehydrogenase family.</text>
</comment>
<dbReference type="InterPro" id="IPR058205">
    <property type="entry name" value="D-LDH-like"/>
</dbReference>
<evidence type="ECO:0000256" key="1">
    <source>
        <dbReference type="ARBA" id="ARBA00005854"/>
    </source>
</evidence>
<dbReference type="InterPro" id="IPR006139">
    <property type="entry name" value="D-isomer_2_OHA_DH_cat_dom"/>
</dbReference>
<name>A0A1D1ZU26_AUXPR</name>
<protein>
    <recommendedName>
        <fullName evidence="8">D-lactate dehydrogenase</fullName>
    </recommendedName>
</protein>
<dbReference type="CDD" id="cd12183">
    <property type="entry name" value="LDH_like_2"/>
    <property type="match status" value="1"/>
</dbReference>
<dbReference type="AlphaFoldDB" id="A0A1D1ZU26"/>
<accession>A0A1D1ZU26</accession>
<proteinExistence type="inferred from homology"/>
<dbReference type="PANTHER" id="PTHR43026">
    <property type="entry name" value="2-HYDROXYACID DEHYDROGENASE HOMOLOG 1-RELATED"/>
    <property type="match status" value="1"/>
</dbReference>
<feature type="domain" description="D-isomer specific 2-hydroxyacid dehydrogenase NAD-binding" evidence="6">
    <location>
        <begin position="209"/>
        <end position="402"/>
    </location>
</feature>
<sequence>MNTSKAMARCMAQLATPPQPMGALRAGNWHPTRHGVLPSAGPVTATPGTFCRSQSVPPTRSSRAVLACQALHQVAPSPDTLAQPAHGGLEPETMPEEKIEYKVAVFSSSEWVTDSFTEPFSVFSTVNYFPARLEPKSAKLAAGHDAVCIFVNDDAGAESIAALAEAGVKLIALRCAGFDRVDLEAAEKHGIRVVRVPAYSPRSVAEHALTLMMALARNLKLAQIKVQAGSYTLNGLVGLELTGRTFGIVGTGAIGLELVKLLRGFEGKVLAYDPYPSEKAKELGVSYVPLEQLMREADVVSLHVPLLPSTRHIIGPANLKLLKPTALVINVSRGGLIDTSAAIASLTDGNLGGLAVDVYEGEESLFFKDMTNLNTQKRMKVWDKKFNELLGLPQVIVTPHIAFLTTTALDAIASTTRENLAAGAQGRELVNEVKFKG</sequence>
<reference evidence="7" key="1">
    <citation type="submission" date="2015-08" db="EMBL/GenBank/DDBJ databases">
        <authorList>
            <person name="Babu N.S."/>
            <person name="Beckwith C.J."/>
            <person name="Beseler K.G."/>
            <person name="Brison A."/>
            <person name="Carone J.V."/>
            <person name="Caskin T.P."/>
            <person name="Diamond M."/>
            <person name="Durham M.E."/>
            <person name="Foxe J.M."/>
            <person name="Go M."/>
            <person name="Henderson B.A."/>
            <person name="Jones I.B."/>
            <person name="McGettigan J.A."/>
            <person name="Micheletti S.J."/>
            <person name="Nasrallah M.E."/>
            <person name="Ortiz D."/>
            <person name="Piller C.R."/>
            <person name="Privatt S.R."/>
            <person name="Schneider S.L."/>
            <person name="Sharp S."/>
            <person name="Smith T.C."/>
            <person name="Stanton J.D."/>
            <person name="Ullery H.E."/>
            <person name="Wilson R.J."/>
            <person name="Serrano M.G."/>
            <person name="Buck G."/>
            <person name="Lee V."/>
            <person name="Wang Y."/>
            <person name="Carvalho R."/>
            <person name="Voegtly L."/>
            <person name="Shi R."/>
            <person name="Duckworth R."/>
            <person name="Johnson A."/>
            <person name="Loviza R."/>
            <person name="Walstead R."/>
            <person name="Shah Z."/>
            <person name="Kiflezghi M."/>
            <person name="Wade K."/>
            <person name="Ball S.L."/>
            <person name="Bradley K.W."/>
            <person name="Asai D.J."/>
            <person name="Bowman C.A."/>
            <person name="Russell D.A."/>
            <person name="Pope W.H."/>
            <person name="Jacobs-Sera D."/>
            <person name="Hendrix R.W."/>
            <person name="Hatfull G.F."/>
        </authorList>
    </citation>
    <scope>NUCLEOTIDE SEQUENCE</scope>
</reference>
<dbReference type="PANTHER" id="PTHR43026:SF1">
    <property type="entry name" value="2-HYDROXYACID DEHYDROGENASE HOMOLOG 1-RELATED"/>
    <property type="match status" value="1"/>
</dbReference>
<dbReference type="SUPFAM" id="SSF52283">
    <property type="entry name" value="Formate/glycerate dehydrogenase catalytic domain-like"/>
    <property type="match status" value="1"/>
</dbReference>
<dbReference type="Pfam" id="PF00389">
    <property type="entry name" value="2-Hacid_dh"/>
    <property type="match status" value="1"/>
</dbReference>
<evidence type="ECO:0000313" key="7">
    <source>
        <dbReference type="EMBL" id="JAT70468.1"/>
    </source>
</evidence>
<dbReference type="Gene3D" id="3.40.50.720">
    <property type="entry name" value="NAD(P)-binding Rossmann-like Domain"/>
    <property type="match status" value="2"/>
</dbReference>
<dbReference type="PROSITE" id="PS00671">
    <property type="entry name" value="D_2_HYDROXYACID_DH_3"/>
    <property type="match status" value="1"/>
</dbReference>
<dbReference type="GO" id="GO:0051287">
    <property type="term" value="F:NAD binding"/>
    <property type="evidence" value="ECO:0007669"/>
    <property type="project" value="InterPro"/>
</dbReference>